<keyword evidence="2" id="KW-1185">Reference proteome</keyword>
<evidence type="ECO:0000313" key="1">
    <source>
        <dbReference type="EMBL" id="PWN51852.1"/>
    </source>
</evidence>
<dbReference type="EMBL" id="KZ819813">
    <property type="protein sequence ID" value="PWN51852.1"/>
    <property type="molecule type" value="Genomic_DNA"/>
</dbReference>
<name>A0ACD0P1F5_9BASI</name>
<evidence type="ECO:0000313" key="2">
    <source>
        <dbReference type="Proteomes" id="UP000245626"/>
    </source>
</evidence>
<sequence length="59" mass="6826">MNASDPNNSNLFPSPILNLCFPSTFLNLIIAIRAQTEYFHPPKPDLYRSFDECTRCFED</sequence>
<reference evidence="1 2" key="1">
    <citation type="journal article" date="2018" name="Mol. Biol. Evol.">
        <title>Broad Genomic Sampling Reveals a Smut Pathogenic Ancestry of the Fungal Clade Ustilaginomycotina.</title>
        <authorList>
            <person name="Kijpornyongpan T."/>
            <person name="Mondo S.J."/>
            <person name="Barry K."/>
            <person name="Sandor L."/>
            <person name="Lee J."/>
            <person name="Lipzen A."/>
            <person name="Pangilinan J."/>
            <person name="LaButti K."/>
            <person name="Hainaut M."/>
            <person name="Henrissat B."/>
            <person name="Grigoriev I.V."/>
            <person name="Spatafora J.W."/>
            <person name="Aime M.C."/>
        </authorList>
    </citation>
    <scope>NUCLEOTIDE SEQUENCE [LARGE SCALE GENOMIC DNA]</scope>
    <source>
        <strain evidence="1 2">SA 807</strain>
    </source>
</reference>
<proteinExistence type="predicted"/>
<dbReference type="Proteomes" id="UP000245626">
    <property type="component" value="Unassembled WGS sequence"/>
</dbReference>
<accession>A0ACD0P1F5</accession>
<organism evidence="1 2">
    <name type="scientific">Violaceomyces palustris</name>
    <dbReference type="NCBI Taxonomy" id="1673888"/>
    <lineage>
        <taxon>Eukaryota</taxon>
        <taxon>Fungi</taxon>
        <taxon>Dikarya</taxon>
        <taxon>Basidiomycota</taxon>
        <taxon>Ustilaginomycotina</taxon>
        <taxon>Ustilaginomycetes</taxon>
        <taxon>Violaceomycetales</taxon>
        <taxon>Violaceomycetaceae</taxon>
        <taxon>Violaceomyces</taxon>
    </lineage>
</organism>
<gene>
    <name evidence="1" type="ORF">IE53DRAFT_385778</name>
</gene>
<protein>
    <submittedName>
        <fullName evidence="1">Uncharacterized protein</fullName>
    </submittedName>
</protein>